<reference evidence="1 2" key="1">
    <citation type="submission" date="2016-02" db="EMBL/GenBank/DDBJ databases">
        <title>Band-tailed pigeon sequencing and assembly.</title>
        <authorList>
            <person name="Soares A.E."/>
            <person name="Novak B.J."/>
            <person name="Rice E.S."/>
            <person name="O'Connell B."/>
            <person name="Chang D."/>
            <person name="Weber S."/>
            <person name="Shapiro B."/>
        </authorList>
    </citation>
    <scope>NUCLEOTIDE SEQUENCE [LARGE SCALE GENOMIC DNA]</scope>
    <source>
        <strain evidence="1">BTP2013</strain>
        <tissue evidence="1">Blood</tissue>
    </source>
</reference>
<evidence type="ECO:0000313" key="2">
    <source>
        <dbReference type="Proteomes" id="UP000190648"/>
    </source>
</evidence>
<proteinExistence type="predicted"/>
<name>A0A1V4K415_PATFA</name>
<protein>
    <submittedName>
        <fullName evidence="1">Uncharacterized protein</fullName>
    </submittedName>
</protein>
<evidence type="ECO:0000313" key="1">
    <source>
        <dbReference type="EMBL" id="OPJ79113.1"/>
    </source>
</evidence>
<organism evidence="1 2">
    <name type="scientific">Patagioenas fasciata monilis</name>
    <dbReference type="NCBI Taxonomy" id="372326"/>
    <lineage>
        <taxon>Eukaryota</taxon>
        <taxon>Metazoa</taxon>
        <taxon>Chordata</taxon>
        <taxon>Craniata</taxon>
        <taxon>Vertebrata</taxon>
        <taxon>Euteleostomi</taxon>
        <taxon>Archelosauria</taxon>
        <taxon>Archosauria</taxon>
        <taxon>Dinosauria</taxon>
        <taxon>Saurischia</taxon>
        <taxon>Theropoda</taxon>
        <taxon>Coelurosauria</taxon>
        <taxon>Aves</taxon>
        <taxon>Neognathae</taxon>
        <taxon>Neoaves</taxon>
        <taxon>Columbimorphae</taxon>
        <taxon>Columbiformes</taxon>
        <taxon>Columbidae</taxon>
        <taxon>Patagioenas</taxon>
    </lineage>
</organism>
<gene>
    <name evidence="1" type="ORF">AV530_005042</name>
</gene>
<accession>A0A1V4K415</accession>
<dbReference type="AlphaFoldDB" id="A0A1V4K415"/>
<sequence>MRGRERRGGLWLIGGFYLHGRWVGAVQARIWRIFNLVLSRVKQQLSQHLEDALLNLPGQMEGHVKFRGLNSRSKSRFLESVELVLVCLSSSRYLLLQVWSLAELPGYHTALMYFLLRMTSLCRGRPRIELISIALHKNGWVHCHANTALSGTRRPRHSSHRVHKITEMVLPKIPVDTTSKRL</sequence>
<keyword evidence="2" id="KW-1185">Reference proteome</keyword>
<dbReference type="EMBL" id="LSYS01004732">
    <property type="protein sequence ID" value="OPJ79113.1"/>
    <property type="molecule type" value="Genomic_DNA"/>
</dbReference>
<comment type="caution">
    <text evidence="1">The sequence shown here is derived from an EMBL/GenBank/DDBJ whole genome shotgun (WGS) entry which is preliminary data.</text>
</comment>
<dbReference type="Proteomes" id="UP000190648">
    <property type="component" value="Unassembled WGS sequence"/>
</dbReference>